<dbReference type="InterPro" id="IPR017853">
    <property type="entry name" value="GH"/>
</dbReference>
<dbReference type="InterPro" id="IPR013783">
    <property type="entry name" value="Ig-like_fold"/>
</dbReference>
<dbReference type="InterPro" id="IPR004867">
    <property type="entry name" value="CHB_C_dom"/>
</dbReference>
<dbReference type="GO" id="GO:0005975">
    <property type="term" value="P:carbohydrate metabolic process"/>
    <property type="evidence" value="ECO:0007669"/>
    <property type="project" value="InterPro"/>
</dbReference>
<evidence type="ECO:0000256" key="5">
    <source>
        <dbReference type="ARBA" id="ARBA00023295"/>
    </source>
</evidence>
<dbReference type="Pfam" id="PF00728">
    <property type="entry name" value="Glyco_hydro_20"/>
    <property type="match status" value="1"/>
</dbReference>
<dbReference type="PANTHER" id="PTHR22600:SF57">
    <property type="entry name" value="BETA-N-ACETYLHEXOSAMINIDASE"/>
    <property type="match status" value="1"/>
</dbReference>
<dbReference type="InterPro" id="IPR015882">
    <property type="entry name" value="HEX_bac_N"/>
</dbReference>
<dbReference type="InterPro" id="IPR004866">
    <property type="entry name" value="CHB/HEX_N_dom"/>
</dbReference>
<evidence type="ECO:0000256" key="7">
    <source>
        <dbReference type="ARBA" id="ARBA00033000"/>
    </source>
</evidence>
<dbReference type="PRINTS" id="PR00738">
    <property type="entry name" value="GLHYDRLASE20"/>
</dbReference>
<dbReference type="GO" id="GO:0004563">
    <property type="term" value="F:beta-N-acetylhexosaminidase activity"/>
    <property type="evidence" value="ECO:0007669"/>
    <property type="project" value="UniProtKB-EC"/>
</dbReference>
<dbReference type="Proteomes" id="UP001241110">
    <property type="component" value="Unassembled WGS sequence"/>
</dbReference>
<keyword evidence="10" id="KW-0732">Signal</keyword>
<dbReference type="EC" id="3.2.1.52" evidence="3"/>
<dbReference type="GO" id="GO:0030247">
    <property type="term" value="F:polysaccharide binding"/>
    <property type="evidence" value="ECO:0007669"/>
    <property type="project" value="InterPro"/>
</dbReference>
<reference evidence="12" key="1">
    <citation type="submission" date="2023-05" db="EMBL/GenBank/DDBJ databases">
        <authorList>
            <person name="Zhang X."/>
        </authorList>
    </citation>
    <scope>NUCLEOTIDE SEQUENCE</scope>
    <source>
        <strain evidence="12">YF14B1</strain>
    </source>
</reference>
<dbReference type="SMART" id="SM01081">
    <property type="entry name" value="CHB_HEX"/>
    <property type="match status" value="1"/>
</dbReference>
<dbReference type="Gene3D" id="2.60.40.290">
    <property type="match status" value="1"/>
</dbReference>
<dbReference type="SUPFAM" id="SSF55545">
    <property type="entry name" value="beta-N-acetylhexosaminidase-like domain"/>
    <property type="match status" value="1"/>
</dbReference>
<dbReference type="SUPFAM" id="SSF51445">
    <property type="entry name" value="(Trans)glycosidases"/>
    <property type="match status" value="1"/>
</dbReference>
<dbReference type="Gene3D" id="3.20.20.80">
    <property type="entry name" value="Glycosidases"/>
    <property type="match status" value="1"/>
</dbReference>
<protein>
    <recommendedName>
        <fullName evidence="3">beta-N-acetylhexosaminidase</fullName>
        <ecNumber evidence="3">3.2.1.52</ecNumber>
    </recommendedName>
    <alternativeName>
        <fullName evidence="6">Beta-N-acetylhexosaminidase</fullName>
    </alternativeName>
    <alternativeName>
        <fullName evidence="7">N-acetyl-beta-glucosaminidase</fullName>
    </alternativeName>
</protein>
<comment type="similarity">
    <text evidence="2">Belongs to the glycosyl hydrolase 20 family.</text>
</comment>
<keyword evidence="4" id="KW-0378">Hydrolase</keyword>
<dbReference type="Gene3D" id="2.60.40.10">
    <property type="entry name" value="Immunoglobulins"/>
    <property type="match status" value="1"/>
</dbReference>
<evidence type="ECO:0000313" key="13">
    <source>
        <dbReference type="Proteomes" id="UP001241110"/>
    </source>
</evidence>
<dbReference type="InterPro" id="IPR025705">
    <property type="entry name" value="Beta_hexosaminidase_sua/sub"/>
</dbReference>
<dbReference type="InterPro" id="IPR008965">
    <property type="entry name" value="CBM2/CBM3_carb-bd_dom_sf"/>
</dbReference>
<gene>
    <name evidence="12" type="ORF">QNI16_11365</name>
</gene>
<dbReference type="SUPFAM" id="SSF81296">
    <property type="entry name" value="E set domains"/>
    <property type="match status" value="1"/>
</dbReference>
<dbReference type="InterPro" id="IPR012291">
    <property type="entry name" value="CBM2_carb-bd_dom_sf"/>
</dbReference>
<feature type="region of interest" description="Disordered" evidence="9">
    <location>
        <begin position="368"/>
        <end position="389"/>
    </location>
</feature>
<sequence>MKKIVSGFLFLFQLHLASYAQQPQPADFKSLQVTWEVLDNNTQGKSQSTIVFSNTGNKPFPTTGWTIFFNASGFKAVDTTQAIIRLVNGDLFALTPGPKFGALPAGGSKKIEVTGGGIRNVSGLPIGFYISADDAPTKGSPLNVVVKPLFNTEKNDFLVANRIYKQNQQIANIPAEKLVKIFPTPVKYTETADKFILDPTVVISVDASFKNEADELTRYLTQLTGKKPTFQTKAKGKAIVLSKIAGLAPEEYKLAITKNRITISASTPTGAFYGIQSLISLIPSSAKNTDKTITVPGVEVSDSPRFGYRALQIDVARNFHSKAELLKILDLMALYKLNVFHFHFSEDEAWRLEIPSLPELTKVGSKRAATPDSKDHLYPSFGSGADTTSSGSGYYTKADFIEILKHADQRHIRVIPEIESPGHARAAIKAMDARYERLMKLGQPEEALKYLLRDPNDKSQYRSVQGWDDNVINIALPSTYHFMETVVDDIRKMYQEANAPLEMIHFGGDEVPAGVWEKSPAVNALLRPEGELKTPNDLWNYYFTKVNTMLNKRNLYMYGWEESGLVKTFVNGKAVWEPNTELAKKKIQVDVWNNLPGSGAEDLAYRMANKGIKVVLTAVTNFYFDLAYNQSFDEPGYFWGGYVDIDKPFYFIPFDYLKNLKDNDGNPINPAIIKGREQLTEFGKSNIVGLQGAIWSENIRTPERLEYMLLPKMFGLAERAWAKEPEWAKENDAAKSETLYQTAWSEFINVVAKRELPRLDQYAGGFQYRVPTPGAVINQGQVEANVQFPGFSIHYTTDGSEPTLNSPVYSGPIKEKGTIKLKSFNLTGRGSHTVLVTNQ</sequence>
<evidence type="ECO:0000256" key="3">
    <source>
        <dbReference type="ARBA" id="ARBA00012663"/>
    </source>
</evidence>
<dbReference type="InterPro" id="IPR029018">
    <property type="entry name" value="Hex-like_dom2"/>
</dbReference>
<comment type="caution">
    <text evidence="12">The sequence shown here is derived from an EMBL/GenBank/DDBJ whole genome shotgun (WGS) entry which is preliminary data.</text>
</comment>
<dbReference type="RefSeq" id="WP_313978415.1">
    <property type="nucleotide sequence ID" value="NZ_JASJOS010000004.1"/>
</dbReference>
<evidence type="ECO:0000259" key="11">
    <source>
        <dbReference type="SMART" id="SM01081"/>
    </source>
</evidence>
<dbReference type="Pfam" id="PF03174">
    <property type="entry name" value="CHB_HEX_C"/>
    <property type="match status" value="1"/>
</dbReference>
<dbReference type="Pfam" id="PF03173">
    <property type="entry name" value="CHB_HEX"/>
    <property type="match status" value="1"/>
</dbReference>
<evidence type="ECO:0000256" key="4">
    <source>
        <dbReference type="ARBA" id="ARBA00022801"/>
    </source>
</evidence>
<dbReference type="GO" id="GO:0016020">
    <property type="term" value="C:membrane"/>
    <property type="evidence" value="ECO:0007669"/>
    <property type="project" value="TreeGrafter"/>
</dbReference>
<accession>A0AAE3U8V0</accession>
<feature type="signal peptide" evidence="10">
    <location>
        <begin position="1"/>
        <end position="20"/>
    </location>
</feature>
<feature type="chain" id="PRO_5042255705" description="beta-N-acetylhexosaminidase" evidence="10">
    <location>
        <begin position="21"/>
        <end position="839"/>
    </location>
</feature>
<evidence type="ECO:0000256" key="8">
    <source>
        <dbReference type="PIRSR" id="PIRSR625705-1"/>
    </source>
</evidence>
<comment type="catalytic activity">
    <reaction evidence="1">
        <text>Hydrolysis of terminal non-reducing N-acetyl-D-hexosamine residues in N-acetyl-beta-D-hexosaminides.</text>
        <dbReference type="EC" id="3.2.1.52"/>
    </reaction>
</comment>
<dbReference type="SUPFAM" id="SSF49384">
    <property type="entry name" value="Carbohydrate-binding domain"/>
    <property type="match status" value="1"/>
</dbReference>
<evidence type="ECO:0000256" key="1">
    <source>
        <dbReference type="ARBA" id="ARBA00001231"/>
    </source>
</evidence>
<dbReference type="Gene3D" id="3.30.379.10">
    <property type="entry name" value="Chitobiase/beta-hexosaminidase domain 2-like"/>
    <property type="match status" value="1"/>
</dbReference>
<evidence type="ECO:0000256" key="2">
    <source>
        <dbReference type="ARBA" id="ARBA00006285"/>
    </source>
</evidence>
<organism evidence="12 13">
    <name type="scientific">Xanthocytophaga flava</name>
    <dbReference type="NCBI Taxonomy" id="3048013"/>
    <lineage>
        <taxon>Bacteria</taxon>
        <taxon>Pseudomonadati</taxon>
        <taxon>Bacteroidota</taxon>
        <taxon>Cytophagia</taxon>
        <taxon>Cytophagales</taxon>
        <taxon>Rhodocytophagaceae</taxon>
        <taxon>Xanthocytophaga</taxon>
    </lineage>
</organism>
<evidence type="ECO:0000256" key="9">
    <source>
        <dbReference type="SAM" id="MobiDB-lite"/>
    </source>
</evidence>
<dbReference type="AlphaFoldDB" id="A0AAE3U8V0"/>
<dbReference type="GO" id="GO:0030203">
    <property type="term" value="P:glycosaminoglycan metabolic process"/>
    <property type="evidence" value="ECO:0007669"/>
    <property type="project" value="TreeGrafter"/>
</dbReference>
<name>A0AAE3U8V0_9BACT</name>
<dbReference type="PANTHER" id="PTHR22600">
    <property type="entry name" value="BETA-HEXOSAMINIDASE"/>
    <property type="match status" value="1"/>
</dbReference>
<evidence type="ECO:0000256" key="6">
    <source>
        <dbReference type="ARBA" id="ARBA00030512"/>
    </source>
</evidence>
<dbReference type="EMBL" id="JASJOS010000004">
    <property type="protein sequence ID" value="MDJ1481084.1"/>
    <property type="molecule type" value="Genomic_DNA"/>
</dbReference>
<evidence type="ECO:0000256" key="10">
    <source>
        <dbReference type="SAM" id="SignalP"/>
    </source>
</evidence>
<dbReference type="InterPro" id="IPR015883">
    <property type="entry name" value="Glyco_hydro_20_cat"/>
</dbReference>
<evidence type="ECO:0000313" key="12">
    <source>
        <dbReference type="EMBL" id="MDJ1481084.1"/>
    </source>
</evidence>
<proteinExistence type="inferred from homology"/>
<feature type="domain" description="Chitobiase/beta-hexosaminidases N-terminal" evidence="11">
    <location>
        <begin position="29"/>
        <end position="187"/>
    </location>
</feature>
<dbReference type="Pfam" id="PF02838">
    <property type="entry name" value="Glyco_hydro_20b"/>
    <property type="match status" value="1"/>
</dbReference>
<dbReference type="CDD" id="cd02847">
    <property type="entry name" value="E_set_Chitobiase_C"/>
    <property type="match status" value="1"/>
</dbReference>
<feature type="active site" description="Proton donor" evidence="8">
    <location>
        <position position="510"/>
    </location>
</feature>
<keyword evidence="5" id="KW-0326">Glycosidase</keyword>
<dbReference type="InterPro" id="IPR014756">
    <property type="entry name" value="Ig_E-set"/>
</dbReference>